<dbReference type="RefSeq" id="WP_305748488.1">
    <property type="nucleotide sequence ID" value="NZ_JAUZEE010000002.1"/>
</dbReference>
<reference evidence="1 2" key="1">
    <citation type="submission" date="2023-08" db="EMBL/GenBank/DDBJ databases">
        <authorList>
            <person name="Roldan D.M."/>
            <person name="Menes R.J."/>
        </authorList>
    </citation>
    <scope>NUCLEOTIDE SEQUENCE [LARGE SCALE GENOMIC DNA]</scope>
    <source>
        <strain evidence="1 2">CCM 2812</strain>
    </source>
</reference>
<dbReference type="EMBL" id="JAUZEE010000002">
    <property type="protein sequence ID" value="MDP4299932.1"/>
    <property type="molecule type" value="Genomic_DNA"/>
</dbReference>
<organism evidence="1 2">
    <name type="scientific">Leptothrix discophora</name>
    <dbReference type="NCBI Taxonomy" id="89"/>
    <lineage>
        <taxon>Bacteria</taxon>
        <taxon>Pseudomonadati</taxon>
        <taxon>Pseudomonadota</taxon>
        <taxon>Betaproteobacteria</taxon>
        <taxon>Burkholderiales</taxon>
        <taxon>Sphaerotilaceae</taxon>
        <taxon>Leptothrix</taxon>
    </lineage>
</organism>
<dbReference type="Proteomes" id="UP001235760">
    <property type="component" value="Unassembled WGS sequence"/>
</dbReference>
<gene>
    <name evidence="1" type="ORF">Q8X39_04745</name>
</gene>
<dbReference type="Pfam" id="PF05939">
    <property type="entry name" value="Phage_min_tail"/>
    <property type="match status" value="1"/>
</dbReference>
<name>A0ABT9G0C5_LEPDI</name>
<evidence type="ECO:0000313" key="2">
    <source>
        <dbReference type="Proteomes" id="UP001235760"/>
    </source>
</evidence>
<dbReference type="InterPro" id="IPR010265">
    <property type="entry name" value="Phage_lambda_TipM"/>
</dbReference>
<keyword evidence="2" id="KW-1185">Reference proteome</keyword>
<accession>A0ABT9G0C5</accession>
<protein>
    <submittedName>
        <fullName evidence="1">Phage tail protein</fullName>
    </submittedName>
</protein>
<evidence type="ECO:0000313" key="1">
    <source>
        <dbReference type="EMBL" id="MDP4299932.1"/>
    </source>
</evidence>
<comment type="caution">
    <text evidence="1">The sequence shown here is derived from an EMBL/GenBank/DDBJ whole genome shotgun (WGS) entry which is preliminary data.</text>
</comment>
<sequence length="115" mass="12779">MPYAMVLTTKIRQGVSRTSKQRIRQAVFGDGYSQEVPDGINAQMDVRQNVGWDSLTAAEVGTARAMLDAVGSTDYISWTPPGESVEKRWKVTNEGYTETYTGTLTNITFNLREVP</sequence>
<proteinExistence type="predicted"/>